<sequence length="53" mass="5654">MLSWTFMILLVAVITGVLGFAFLAGSVAMVAKVLFAVLLVVWIASLVSTRDIV</sequence>
<keyword evidence="4 5" id="KW-0472">Membrane</keyword>
<dbReference type="InterPro" id="IPR009760">
    <property type="entry name" value="DUF1328"/>
</dbReference>
<protein>
    <submittedName>
        <fullName evidence="6">DUF1328 domain-containing protein</fullName>
    </submittedName>
</protein>
<accession>A0ABT3G9N8</accession>
<comment type="caution">
    <text evidence="6">The sequence shown here is derived from an EMBL/GenBank/DDBJ whole genome shotgun (WGS) entry which is preliminary data.</text>
</comment>
<evidence type="ECO:0000313" key="7">
    <source>
        <dbReference type="Proteomes" id="UP001165653"/>
    </source>
</evidence>
<dbReference type="Proteomes" id="UP001165653">
    <property type="component" value="Unassembled WGS sequence"/>
</dbReference>
<dbReference type="EMBL" id="JAPDDR010000013">
    <property type="protein sequence ID" value="MCW1916216.1"/>
    <property type="molecule type" value="Genomic_DNA"/>
</dbReference>
<evidence type="ECO:0000256" key="4">
    <source>
        <dbReference type="ARBA" id="ARBA00023136"/>
    </source>
</evidence>
<evidence type="ECO:0000256" key="2">
    <source>
        <dbReference type="ARBA" id="ARBA00022692"/>
    </source>
</evidence>
<keyword evidence="7" id="KW-1185">Reference proteome</keyword>
<evidence type="ECO:0000313" key="6">
    <source>
        <dbReference type="EMBL" id="MCW1916216.1"/>
    </source>
</evidence>
<dbReference type="HAMAP" id="MF_01361">
    <property type="entry name" value="UPF0391"/>
    <property type="match status" value="1"/>
</dbReference>
<keyword evidence="1" id="KW-1003">Cell membrane</keyword>
<keyword evidence="3 5" id="KW-1133">Transmembrane helix</keyword>
<gene>
    <name evidence="6" type="ORF">OJ996_21680</name>
</gene>
<organism evidence="6 7">
    <name type="scientific">Luteolibacter rhizosphaerae</name>
    <dbReference type="NCBI Taxonomy" id="2989719"/>
    <lineage>
        <taxon>Bacteria</taxon>
        <taxon>Pseudomonadati</taxon>
        <taxon>Verrucomicrobiota</taxon>
        <taxon>Verrucomicrobiia</taxon>
        <taxon>Verrucomicrobiales</taxon>
        <taxon>Verrucomicrobiaceae</taxon>
        <taxon>Luteolibacter</taxon>
    </lineage>
</organism>
<name>A0ABT3G9N8_9BACT</name>
<reference evidence="6" key="1">
    <citation type="submission" date="2022-10" db="EMBL/GenBank/DDBJ databases">
        <title>Luteolibacter sp. GHJ8, whole genome shotgun sequencing project.</title>
        <authorList>
            <person name="Zhao G."/>
            <person name="Shen L."/>
        </authorList>
    </citation>
    <scope>NUCLEOTIDE SEQUENCE</scope>
    <source>
        <strain evidence="6">GHJ8</strain>
    </source>
</reference>
<evidence type="ECO:0000256" key="5">
    <source>
        <dbReference type="SAM" id="Phobius"/>
    </source>
</evidence>
<evidence type="ECO:0000256" key="1">
    <source>
        <dbReference type="ARBA" id="ARBA00022475"/>
    </source>
</evidence>
<feature type="transmembrane region" description="Helical" evidence="5">
    <location>
        <begin position="6"/>
        <end position="23"/>
    </location>
</feature>
<feature type="transmembrane region" description="Helical" evidence="5">
    <location>
        <begin position="30"/>
        <end position="48"/>
    </location>
</feature>
<keyword evidence="2 5" id="KW-0812">Transmembrane</keyword>
<evidence type="ECO:0000256" key="3">
    <source>
        <dbReference type="ARBA" id="ARBA00022989"/>
    </source>
</evidence>
<proteinExistence type="inferred from homology"/>
<dbReference type="PIRSF" id="PIRSF036466">
    <property type="entry name" value="UCP036466"/>
    <property type="match status" value="1"/>
</dbReference>
<dbReference type="RefSeq" id="WP_264515787.1">
    <property type="nucleotide sequence ID" value="NZ_JAPDDR010000013.1"/>
</dbReference>